<reference evidence="1" key="2">
    <citation type="submission" date="2020-11" db="EMBL/GenBank/DDBJ databases">
        <authorList>
            <person name="McCartney M.A."/>
            <person name="Auch B."/>
            <person name="Kono T."/>
            <person name="Mallez S."/>
            <person name="Becker A."/>
            <person name="Gohl D.M."/>
            <person name="Silverstein K.A.T."/>
            <person name="Koren S."/>
            <person name="Bechman K.B."/>
            <person name="Herman A."/>
            <person name="Abrahante J.E."/>
            <person name="Garbe J."/>
        </authorList>
    </citation>
    <scope>NUCLEOTIDE SEQUENCE</scope>
    <source>
        <strain evidence="1">Duluth1</strain>
        <tissue evidence="1">Whole animal</tissue>
    </source>
</reference>
<keyword evidence="2" id="KW-1185">Reference proteome</keyword>
<gene>
    <name evidence="1" type="ORF">DPMN_104050</name>
</gene>
<evidence type="ECO:0000313" key="1">
    <source>
        <dbReference type="EMBL" id="KAH3830797.1"/>
    </source>
</evidence>
<organism evidence="1 2">
    <name type="scientific">Dreissena polymorpha</name>
    <name type="common">Zebra mussel</name>
    <name type="synonym">Mytilus polymorpha</name>
    <dbReference type="NCBI Taxonomy" id="45954"/>
    <lineage>
        <taxon>Eukaryota</taxon>
        <taxon>Metazoa</taxon>
        <taxon>Spiralia</taxon>
        <taxon>Lophotrochozoa</taxon>
        <taxon>Mollusca</taxon>
        <taxon>Bivalvia</taxon>
        <taxon>Autobranchia</taxon>
        <taxon>Heteroconchia</taxon>
        <taxon>Euheterodonta</taxon>
        <taxon>Imparidentia</taxon>
        <taxon>Neoheterodontei</taxon>
        <taxon>Myida</taxon>
        <taxon>Dreissenoidea</taxon>
        <taxon>Dreissenidae</taxon>
        <taxon>Dreissena</taxon>
    </lineage>
</organism>
<evidence type="ECO:0000313" key="2">
    <source>
        <dbReference type="Proteomes" id="UP000828390"/>
    </source>
</evidence>
<sequence>MLNTGSSYSCRQDQYRSFQRNSIILPTAIMNKAWRGSSTTDDKENRKSLISLLSKDNDAEPMFL</sequence>
<dbReference type="EMBL" id="JAIWYP010000004">
    <property type="protein sequence ID" value="KAH3830797.1"/>
    <property type="molecule type" value="Genomic_DNA"/>
</dbReference>
<reference evidence="1" key="1">
    <citation type="journal article" date="2019" name="bioRxiv">
        <title>The Genome of the Zebra Mussel, Dreissena polymorpha: A Resource for Invasive Species Research.</title>
        <authorList>
            <person name="McCartney M.A."/>
            <person name="Auch B."/>
            <person name="Kono T."/>
            <person name="Mallez S."/>
            <person name="Zhang Y."/>
            <person name="Obille A."/>
            <person name="Becker A."/>
            <person name="Abrahante J.E."/>
            <person name="Garbe J."/>
            <person name="Badalamenti J.P."/>
            <person name="Herman A."/>
            <person name="Mangelson H."/>
            <person name="Liachko I."/>
            <person name="Sullivan S."/>
            <person name="Sone E.D."/>
            <person name="Koren S."/>
            <person name="Silverstein K.A.T."/>
            <person name="Beckman K.B."/>
            <person name="Gohl D.M."/>
        </authorList>
    </citation>
    <scope>NUCLEOTIDE SEQUENCE</scope>
    <source>
        <strain evidence="1">Duluth1</strain>
        <tissue evidence="1">Whole animal</tissue>
    </source>
</reference>
<name>A0A9D4K2L0_DREPO</name>
<accession>A0A9D4K2L0</accession>
<dbReference type="AlphaFoldDB" id="A0A9D4K2L0"/>
<dbReference type="Proteomes" id="UP000828390">
    <property type="component" value="Unassembled WGS sequence"/>
</dbReference>
<proteinExistence type="predicted"/>
<comment type="caution">
    <text evidence="1">The sequence shown here is derived from an EMBL/GenBank/DDBJ whole genome shotgun (WGS) entry which is preliminary data.</text>
</comment>
<protein>
    <submittedName>
        <fullName evidence="1">Uncharacterized protein</fullName>
    </submittedName>
</protein>